<feature type="chain" id="PRO_5026957207" evidence="6">
    <location>
        <begin position="21"/>
        <end position="549"/>
    </location>
</feature>
<keyword evidence="2" id="KW-0479">Metal-binding</keyword>
<dbReference type="GO" id="GO:0046872">
    <property type="term" value="F:metal ion binding"/>
    <property type="evidence" value="ECO:0007669"/>
    <property type="project" value="UniProtKB-KW"/>
</dbReference>
<keyword evidence="3 6" id="KW-0732">Signal</keyword>
<dbReference type="CDD" id="cd16016">
    <property type="entry name" value="AP-SPAP"/>
    <property type="match status" value="1"/>
</dbReference>
<feature type="signal peptide" evidence="6">
    <location>
        <begin position="1"/>
        <end position="20"/>
    </location>
</feature>
<evidence type="ECO:0000256" key="2">
    <source>
        <dbReference type="ARBA" id="ARBA00022723"/>
    </source>
</evidence>
<gene>
    <name evidence="7" type="ORF">G3570_02770</name>
</gene>
<dbReference type="PIRSF" id="PIRSF031924">
    <property type="entry name" value="Pi-irrepressible_AP"/>
    <property type="match status" value="1"/>
</dbReference>
<sequence>MKWSLRLLLFLLLGSITLSAGYAQDSKKDFDPEEQPKLIVGIVVDQMKYDYLTRYWEHYTEDGFKRLVNEGYNFANHHFNYFPTYTGPGHAAIYTGATPSVNGIVGNSWFDRDANRNRYVVEDTSVSTVGGAGAVGQMSPESLLSSTFGDELKKVSSGSKIIGISLKDRGAILPVGHMGNLALWYDDSGGNFVSSTWYTQELPEWVSAFNEQGDARAYSNQTWNTLLPMDQYTNSDPDSSSYEGAFPWEESPVFPHEMAMAQGDSVYWTVKSSPLGNTLVKDLAKRALQNENLGGDESTDLLAISFSSTDYIGHQFGPHSVEIEDTYIRLDRDLADLFATLDEEVGEGNYMVFLTSDHGVVDVPAQLEETGQPGGYFNTNRATQALLNYLTDKYGKQNWIRALSNQQVYLDRELIKQKQIDLEAMQQDIANFLLQFEGVLSTNTAANFATEKYEESLQGMYQRGFQYQRSGDVYIQLKPGWLISSSRTGTTHGSPYTYDTHVPMLMYGWGIPQGGTFKKTVVTQLAPTISELLQIPLPNGSEAKPLIFE</sequence>
<name>A0A6M1SRU2_9BACT</name>
<evidence type="ECO:0000256" key="6">
    <source>
        <dbReference type="SAM" id="SignalP"/>
    </source>
</evidence>
<feature type="binding site" evidence="5">
    <location>
        <position position="107"/>
    </location>
    <ligand>
        <name>substrate</name>
    </ligand>
</feature>
<evidence type="ECO:0000256" key="1">
    <source>
        <dbReference type="ARBA" id="ARBA00022553"/>
    </source>
</evidence>
<comment type="caution">
    <text evidence="7">The sequence shown here is derived from an EMBL/GenBank/DDBJ whole genome shotgun (WGS) entry which is preliminary data.</text>
</comment>
<dbReference type="SUPFAM" id="SSF53649">
    <property type="entry name" value="Alkaline phosphatase-like"/>
    <property type="match status" value="1"/>
</dbReference>
<dbReference type="Gene3D" id="3.30.1360.150">
    <property type="match status" value="1"/>
</dbReference>
<dbReference type="Proteomes" id="UP000473278">
    <property type="component" value="Unassembled WGS sequence"/>
</dbReference>
<evidence type="ECO:0000256" key="4">
    <source>
        <dbReference type="PIRSR" id="PIRSR031924-50"/>
    </source>
</evidence>
<dbReference type="InterPro" id="IPR002591">
    <property type="entry name" value="Phosphodiest/P_Trfase"/>
</dbReference>
<evidence type="ECO:0000256" key="3">
    <source>
        <dbReference type="ARBA" id="ARBA00022729"/>
    </source>
</evidence>
<organism evidence="7 8">
    <name type="scientific">Halalkalibaculum roseum</name>
    <dbReference type="NCBI Taxonomy" id="2709311"/>
    <lineage>
        <taxon>Bacteria</taxon>
        <taxon>Pseudomonadati</taxon>
        <taxon>Balneolota</taxon>
        <taxon>Balneolia</taxon>
        <taxon>Balneolales</taxon>
        <taxon>Balneolaceae</taxon>
        <taxon>Halalkalibaculum</taxon>
    </lineage>
</organism>
<reference evidence="7 8" key="1">
    <citation type="submission" date="2020-02" db="EMBL/GenBank/DDBJ databases">
        <title>Balneolaceae bacterium YR4-1, complete genome.</title>
        <authorList>
            <person name="Li Y."/>
            <person name="Wu S."/>
        </authorList>
    </citation>
    <scope>NUCLEOTIDE SEQUENCE [LARGE SCALE GENOMIC DNA]</scope>
    <source>
        <strain evidence="7 8">YR4-1</strain>
    </source>
</reference>
<dbReference type="NCBIfam" id="NF042991">
    <property type="entry name" value="alk_phos_PafA"/>
    <property type="match status" value="1"/>
</dbReference>
<dbReference type="EMBL" id="JAALLT010000001">
    <property type="protein sequence ID" value="NGP75540.1"/>
    <property type="molecule type" value="Genomic_DNA"/>
</dbReference>
<dbReference type="PANTHER" id="PTHR10151">
    <property type="entry name" value="ECTONUCLEOTIDE PYROPHOSPHATASE/PHOSPHODIESTERASE"/>
    <property type="match status" value="1"/>
</dbReference>
<dbReference type="PANTHER" id="PTHR10151:SF120">
    <property type="entry name" value="BIS(5'-ADENOSYL)-TRIPHOSPHATASE"/>
    <property type="match status" value="1"/>
</dbReference>
<dbReference type="AlphaFoldDB" id="A0A6M1SRU2"/>
<evidence type="ECO:0000313" key="8">
    <source>
        <dbReference type="Proteomes" id="UP000473278"/>
    </source>
</evidence>
<feature type="active site" description="Phosphothreonine intermediate" evidence="4">
    <location>
        <position position="86"/>
    </location>
</feature>
<protein>
    <submittedName>
        <fullName evidence="7">Alkaline phosphatase family protein</fullName>
    </submittedName>
</protein>
<dbReference type="GO" id="GO:0004035">
    <property type="term" value="F:alkaline phosphatase activity"/>
    <property type="evidence" value="ECO:0007669"/>
    <property type="project" value="InterPro"/>
</dbReference>
<keyword evidence="1 4" id="KW-0597">Phosphoprotein</keyword>
<dbReference type="Gene3D" id="3.40.720.10">
    <property type="entry name" value="Alkaline Phosphatase, subunit A"/>
    <property type="match status" value="1"/>
</dbReference>
<evidence type="ECO:0000313" key="7">
    <source>
        <dbReference type="EMBL" id="NGP75540.1"/>
    </source>
</evidence>
<evidence type="ECO:0000256" key="5">
    <source>
        <dbReference type="PIRSR" id="PIRSR031924-51"/>
    </source>
</evidence>
<feature type="binding site" evidence="5">
    <location>
        <begin position="167"/>
        <end position="169"/>
    </location>
    <ligand>
        <name>substrate</name>
    </ligand>
</feature>
<dbReference type="InterPro" id="IPR017850">
    <property type="entry name" value="Alkaline_phosphatase_core_sf"/>
</dbReference>
<proteinExistence type="predicted"/>
<dbReference type="InterPro" id="IPR026263">
    <property type="entry name" value="Alkaline_phosphatase_prok"/>
</dbReference>
<accession>A0A6M1SRU2</accession>
<dbReference type="Pfam" id="PF01663">
    <property type="entry name" value="Phosphodiest"/>
    <property type="match status" value="1"/>
</dbReference>
<dbReference type="RefSeq" id="WP_165138929.1">
    <property type="nucleotide sequence ID" value="NZ_JAALLT010000001.1"/>
</dbReference>
<keyword evidence="8" id="KW-1185">Reference proteome</keyword>